<dbReference type="KEGG" id="scy:SCATT_26960"/>
<dbReference type="eggNOG" id="COG1309">
    <property type="taxonomic scope" value="Bacteria"/>
</dbReference>
<dbReference type="PATRIC" id="fig|1003195.29.peg.2700"/>
<organism evidence="2 3">
    <name type="scientific">Streptantibioticus cattleyicolor (strain ATCC 35852 / DSM 46488 / JCM 4925 / NBRC 14057 / NRRL 8057)</name>
    <name type="common">Streptomyces cattleya</name>
    <dbReference type="NCBI Taxonomy" id="1003195"/>
    <lineage>
        <taxon>Bacteria</taxon>
        <taxon>Bacillati</taxon>
        <taxon>Actinomycetota</taxon>
        <taxon>Actinomycetes</taxon>
        <taxon>Kitasatosporales</taxon>
        <taxon>Streptomycetaceae</taxon>
        <taxon>Streptantibioticus</taxon>
    </lineage>
</organism>
<dbReference type="STRING" id="1003195.SCATT_26960"/>
<dbReference type="AlphaFoldDB" id="G8X2F1"/>
<dbReference type="InterPro" id="IPR041347">
    <property type="entry name" value="MftR_C"/>
</dbReference>
<dbReference type="Proteomes" id="UP000007842">
    <property type="component" value="Chromosome"/>
</dbReference>
<protein>
    <submittedName>
        <fullName evidence="2">TetR family transcriptional regulator</fullName>
    </submittedName>
</protein>
<evidence type="ECO:0000313" key="3">
    <source>
        <dbReference type="Proteomes" id="UP000007842"/>
    </source>
</evidence>
<dbReference type="Gene3D" id="1.10.357.10">
    <property type="entry name" value="Tetracycline Repressor, domain 2"/>
    <property type="match status" value="1"/>
</dbReference>
<keyword evidence="3" id="KW-1185">Reference proteome</keyword>
<reference evidence="3" key="1">
    <citation type="submission" date="2011-12" db="EMBL/GenBank/DDBJ databases">
        <title>Complete genome sequence of Streptomyces cattleya strain DSM 46488.</title>
        <authorList>
            <person name="Ou H.-Y."/>
            <person name="Li P."/>
            <person name="Zhao C."/>
            <person name="O'Hagan D."/>
            <person name="Deng Z."/>
        </authorList>
    </citation>
    <scope>NUCLEOTIDE SEQUENCE [LARGE SCALE GENOMIC DNA]</scope>
    <source>
        <strain evidence="3">ATCC 35852 / DSM 46488 / JCM 4925 / NBRC 14057 / NRRL 8057</strain>
    </source>
</reference>
<proteinExistence type="predicted"/>
<evidence type="ECO:0000259" key="1">
    <source>
        <dbReference type="Pfam" id="PF17754"/>
    </source>
</evidence>
<feature type="domain" description="MftR C-terminal" evidence="1">
    <location>
        <begin position="138"/>
        <end position="250"/>
    </location>
</feature>
<gene>
    <name evidence="2" type="ordered locus">SCATT_26960</name>
</gene>
<sequence length="256" mass="26944">MGEQAVYGAAGFGEAAVEFVAEDGVGQLRLVVVAHRGVTAFAGQVVEVQPCLAVVDRGHRDPPGVAARGQQVEQQAGKGEVAEVVAGELRLVALGGERAGRCHQAGVVDQDVESVVQFLAGMGTGMRDELAARPATEPPSAALRHAVHSALAVCGGAHVERALPVVRLILRTPALLARFLERQAQWRAELTSRLAHRLRLDPDAELYPQLAAGMALTAFDAVLRRWSESDGAADPVALLDRAFAVIAPALDAVEPR</sequence>
<dbReference type="Pfam" id="PF17754">
    <property type="entry name" value="TetR_C_14"/>
    <property type="match status" value="1"/>
</dbReference>
<evidence type="ECO:0000313" key="2">
    <source>
        <dbReference type="EMBL" id="AEW95067.1"/>
    </source>
</evidence>
<dbReference type="HOGENOM" id="CLU_1085490_0_0_11"/>
<dbReference type="EMBL" id="CP003219">
    <property type="protein sequence ID" value="AEW95067.1"/>
    <property type="molecule type" value="Genomic_DNA"/>
</dbReference>
<accession>G8X2F1</accession>
<name>G8X2F1_STREN</name>